<keyword evidence="2" id="KW-1278">Translocase</keyword>
<dbReference type="GO" id="GO:0055070">
    <property type="term" value="P:copper ion homeostasis"/>
    <property type="evidence" value="ECO:0007669"/>
    <property type="project" value="TreeGrafter"/>
</dbReference>
<evidence type="ECO:0000256" key="3">
    <source>
        <dbReference type="SAM" id="Phobius"/>
    </source>
</evidence>
<dbReference type="EMBL" id="LUTY01001616">
    <property type="protein sequence ID" value="OAD21457.1"/>
    <property type="molecule type" value="Genomic_DNA"/>
</dbReference>
<sequence length="200" mass="22410">MKKIEAIGDVVPTAKIELAITGMTCANCVRAVERTLLKKTPGIVTAQVNFATEKASIEYLPHQVSPNDMRLAIKRAGYGAETVEKPEQIVDQSHKFWIGVIFTLPVFILSMNRDFGEYVDWLILVMTLPVQFYVGWDYYVGSWKSLKNGAANMDVLVAMGTSVAFFYSLAVLLNPAFGEHIYFETAAMMKMMRVHSVPIY</sequence>
<dbReference type="PANTHER" id="PTHR43520:SF8">
    <property type="entry name" value="P-TYPE CU(+) TRANSPORTER"/>
    <property type="match status" value="1"/>
</dbReference>
<dbReference type="PATRIC" id="fig|1003181.4.peg.3777"/>
<dbReference type="PANTHER" id="PTHR43520">
    <property type="entry name" value="ATP7, ISOFORM B"/>
    <property type="match status" value="1"/>
</dbReference>
<dbReference type="Proteomes" id="UP000076962">
    <property type="component" value="Unassembled WGS sequence"/>
</dbReference>
<keyword evidence="3" id="KW-0472">Membrane</keyword>
<name>A0A0A6P0L2_9GAMM</name>
<keyword evidence="3" id="KW-1133">Transmembrane helix</keyword>
<dbReference type="InterPro" id="IPR036163">
    <property type="entry name" value="HMA_dom_sf"/>
</dbReference>
<dbReference type="GO" id="GO:0043682">
    <property type="term" value="F:P-type divalent copper transporter activity"/>
    <property type="evidence" value="ECO:0007669"/>
    <property type="project" value="TreeGrafter"/>
</dbReference>
<keyword evidence="6" id="KW-1185">Reference proteome</keyword>
<keyword evidence="3" id="KW-0812">Transmembrane</keyword>
<proteinExistence type="predicted"/>
<evidence type="ECO:0000313" key="6">
    <source>
        <dbReference type="Proteomes" id="UP000076962"/>
    </source>
</evidence>
<protein>
    <submittedName>
        <fullName evidence="5">Copper-translocating P-type ATPase</fullName>
    </submittedName>
</protein>
<dbReference type="Pfam" id="PF00403">
    <property type="entry name" value="HMA"/>
    <property type="match status" value="1"/>
</dbReference>
<evidence type="ECO:0000313" key="5">
    <source>
        <dbReference type="EMBL" id="OAD21457.1"/>
    </source>
</evidence>
<feature type="domain" description="HMA" evidence="4">
    <location>
        <begin position="14"/>
        <end position="81"/>
    </location>
</feature>
<evidence type="ECO:0000256" key="1">
    <source>
        <dbReference type="ARBA" id="ARBA00022723"/>
    </source>
</evidence>
<evidence type="ECO:0000259" key="4">
    <source>
        <dbReference type="PROSITE" id="PS50846"/>
    </source>
</evidence>
<dbReference type="FunFam" id="3.30.70.100:FF:000005">
    <property type="entry name" value="Copper-exporting P-type ATPase A"/>
    <property type="match status" value="1"/>
</dbReference>
<dbReference type="PROSITE" id="PS01047">
    <property type="entry name" value="HMA_1"/>
    <property type="match status" value="1"/>
</dbReference>
<dbReference type="AlphaFoldDB" id="A0A0A6P0L2"/>
<dbReference type="GO" id="GO:0016020">
    <property type="term" value="C:membrane"/>
    <property type="evidence" value="ECO:0007669"/>
    <property type="project" value="TreeGrafter"/>
</dbReference>
<evidence type="ECO:0000256" key="2">
    <source>
        <dbReference type="ARBA" id="ARBA00022967"/>
    </source>
</evidence>
<dbReference type="CDD" id="cd00371">
    <property type="entry name" value="HMA"/>
    <property type="match status" value="1"/>
</dbReference>
<organism evidence="5 6">
    <name type="scientific">Candidatus Thiomargarita nelsonii</name>
    <dbReference type="NCBI Taxonomy" id="1003181"/>
    <lineage>
        <taxon>Bacteria</taxon>
        <taxon>Pseudomonadati</taxon>
        <taxon>Pseudomonadota</taxon>
        <taxon>Gammaproteobacteria</taxon>
        <taxon>Thiotrichales</taxon>
        <taxon>Thiotrichaceae</taxon>
        <taxon>Thiomargarita</taxon>
    </lineage>
</organism>
<dbReference type="PROSITE" id="PS50846">
    <property type="entry name" value="HMA_2"/>
    <property type="match status" value="1"/>
</dbReference>
<comment type="caution">
    <text evidence="5">The sequence shown here is derived from an EMBL/GenBank/DDBJ whole genome shotgun (WGS) entry which is preliminary data.</text>
</comment>
<feature type="transmembrane region" description="Helical" evidence="3">
    <location>
        <begin position="156"/>
        <end position="183"/>
    </location>
</feature>
<dbReference type="SUPFAM" id="SSF55008">
    <property type="entry name" value="HMA, heavy metal-associated domain"/>
    <property type="match status" value="1"/>
</dbReference>
<dbReference type="Gene3D" id="3.30.70.100">
    <property type="match status" value="1"/>
</dbReference>
<dbReference type="InterPro" id="IPR006121">
    <property type="entry name" value="HMA_dom"/>
</dbReference>
<accession>A0A0A6P0L2</accession>
<dbReference type="GO" id="GO:0005507">
    <property type="term" value="F:copper ion binding"/>
    <property type="evidence" value="ECO:0007669"/>
    <property type="project" value="TreeGrafter"/>
</dbReference>
<dbReference type="InterPro" id="IPR017969">
    <property type="entry name" value="Heavy-metal-associated_CS"/>
</dbReference>
<reference evidence="5 6" key="1">
    <citation type="submission" date="2016-05" db="EMBL/GenBank/DDBJ databases">
        <title>Single-cell genome of chain-forming Candidatus Thiomargarita nelsonii and comparison to other large sulfur-oxidizing bacteria.</title>
        <authorList>
            <person name="Winkel M."/>
            <person name="Salman V."/>
            <person name="Woyke T."/>
            <person name="Schulz-Vogt H."/>
            <person name="Richter M."/>
            <person name="Flood B."/>
            <person name="Bailey J."/>
            <person name="Amann R."/>
            <person name="Mussmann M."/>
        </authorList>
    </citation>
    <scope>NUCLEOTIDE SEQUENCE [LARGE SCALE GENOMIC DNA]</scope>
    <source>
        <strain evidence="5 6">THI036</strain>
    </source>
</reference>
<gene>
    <name evidence="5" type="ORF">THIOM_002771</name>
</gene>
<keyword evidence="1" id="KW-0479">Metal-binding</keyword>
<feature type="transmembrane region" description="Helical" evidence="3">
    <location>
        <begin position="118"/>
        <end position="136"/>
    </location>
</feature>